<accession>A0A382M0B5</accession>
<dbReference type="PROSITE" id="PS51257">
    <property type="entry name" value="PROKAR_LIPOPROTEIN"/>
    <property type="match status" value="1"/>
</dbReference>
<dbReference type="AlphaFoldDB" id="A0A382M0B5"/>
<reference evidence="1" key="1">
    <citation type="submission" date="2018-05" db="EMBL/GenBank/DDBJ databases">
        <authorList>
            <person name="Lanie J.A."/>
            <person name="Ng W.-L."/>
            <person name="Kazmierczak K.M."/>
            <person name="Andrzejewski T.M."/>
            <person name="Davidsen T.M."/>
            <person name="Wayne K.J."/>
            <person name="Tettelin H."/>
            <person name="Glass J.I."/>
            <person name="Rusch D."/>
            <person name="Podicherti R."/>
            <person name="Tsui H.-C.T."/>
            <person name="Winkler M.E."/>
        </authorList>
    </citation>
    <scope>NUCLEOTIDE SEQUENCE</scope>
</reference>
<protein>
    <recommendedName>
        <fullName evidence="2">DUF4468 domain-containing protein</fullName>
    </recommendedName>
</protein>
<name>A0A382M0B5_9ZZZZ</name>
<organism evidence="1">
    <name type="scientific">marine metagenome</name>
    <dbReference type="NCBI Taxonomy" id="408172"/>
    <lineage>
        <taxon>unclassified sequences</taxon>
        <taxon>metagenomes</taxon>
        <taxon>ecological metagenomes</taxon>
    </lineage>
</organism>
<evidence type="ECO:0008006" key="2">
    <source>
        <dbReference type="Google" id="ProtNLM"/>
    </source>
</evidence>
<proteinExistence type="predicted"/>
<gene>
    <name evidence="1" type="ORF">METZ01_LOCUS295278</name>
</gene>
<sequence>MKNIFYSSFFVFVPFLLISCTTGKWMKKSFNDVKTEYTFKSSGKSNKDFIDALDIWGAQTFGDWQKVKQATHEERGIFIFRYGESYTLGSNVCNILVSVMVKRKDEKTLSVTFSNIVHHLSDCGWINGEGVAELNYKFQELTKKMEWEIGRWTDLKVLRESWKS</sequence>
<dbReference type="EMBL" id="UINC01090460">
    <property type="protein sequence ID" value="SVC42424.1"/>
    <property type="molecule type" value="Genomic_DNA"/>
</dbReference>
<evidence type="ECO:0000313" key="1">
    <source>
        <dbReference type="EMBL" id="SVC42424.1"/>
    </source>
</evidence>